<reference evidence="3" key="3">
    <citation type="journal article" date="2023" name="J. Biotechnol.">
        <title>Draft Genome Sequences of Endophytic Pseudomonas Strains, Isolated from the Interior of Brassicaceae Plants.</title>
        <authorList>
            <person name="Kaneko H."/>
            <person name="Furuya T."/>
        </authorList>
    </citation>
    <scope>NUCLEOTIDE SEQUENCE</scope>
    <source>
        <strain evidence="3">RS3R-1</strain>
    </source>
</reference>
<evidence type="ECO:0000256" key="1">
    <source>
        <dbReference type="SAM" id="MobiDB-lite"/>
    </source>
</evidence>
<dbReference type="EMBL" id="BSCQ01000003">
    <property type="protein sequence ID" value="GLH41388.1"/>
    <property type="molecule type" value="Genomic_DNA"/>
</dbReference>
<name>A0ABQ5PCY8_9PSED</name>
<dbReference type="Pfam" id="PF19077">
    <property type="entry name" value="Big_13"/>
    <property type="match status" value="4"/>
</dbReference>
<feature type="domain" description="Bacterial Ig-like" evidence="2">
    <location>
        <begin position="510"/>
        <end position="604"/>
    </location>
</feature>
<organism evidence="3 4">
    <name type="scientific">Pseudomonas atacamensis</name>
    <dbReference type="NCBI Taxonomy" id="2565368"/>
    <lineage>
        <taxon>Bacteria</taxon>
        <taxon>Pseudomonadati</taxon>
        <taxon>Pseudomonadota</taxon>
        <taxon>Gammaproteobacteria</taxon>
        <taxon>Pseudomonadales</taxon>
        <taxon>Pseudomonadaceae</taxon>
        <taxon>Pseudomonas</taxon>
    </lineage>
</organism>
<sequence length="1016" mass="103711">MNASVVNVAVVDGKTITQTVELSSVKNGQPVRIKAVQGGKYILAEGANGVAPENITIKRVGKDLHIALEGSDPDQPQLIIEDFEGSGGQLVGVAEDGSYHEYISSDAEQDRSAAFLIEGVETPQVLGAQPLTGFGDGLAAAAGIGWFWPALLGLAAVGVLGGVYAASRDDDNDDGKGVGTGNTDKGSIGGADDNVGDKQGLIKNGGSTDDRTPTFTGEGRPGTSVEIIDNGKAIGTAIVGEDGKWEYTPPEPGLDDGKHEIVIVPIDEDGDKGEPSPGYEIIVDTVAPSRPLIDGIYDDVAPKEGQIGSGGRTNDATPTLSGTGEPNAIIHIYDNGVEIGSVIVNGDGKWSFTPDPALSEGSHEFTVTAEDAAGNISTPSLPFPIIVDLTMPGKPGVGTGGIEDVQDNVGPIQGSIGDGGTTDDSTPTIVGGGAEPGDTVTIIDNGVEIGTALVGADGKWEFTPNPALTDGSHQIVVVITDPAGNESEPSAPWTIEIDTSAPFAAAVVDSMGKDSGADSNDFVTNDGSAGRLIQGSLTAALGAGEKVQVSTDGGATWLDALMNAGGTWSFLDQSSHTSNWIIQTRVVDAVGNSNVSNQSVTMDTDAPDEPLSVTRNGNTVTVVFDGAGVEVGDVVNVVVGNDRIDVTLTAADIANGSVDVTTTASSTEAHAASIVDKVGNVSGFVNDSSGTTQLVDFTGILPQLITTPLDVGVFTVETTSGTSQIRNSIAGESDPSGGTPTGSFLQINVSGPASSALLDLKGNTATGVAFNLYATDFAGNTVVFYDAAGVEVHREALSAGGPNGNNTGGGYFDIDMPAGVTFSSMEFFAVGNDGWLVDNIEFSNYSSPLFDPVNQVIEGASGVYHGGDEENTFSLADVTDLDSVNTGINAGSGLDTLRITGAGQVFDLTALSNKIDSVEIIDITGTGNNTLNLSLSDVLEQGETSLFTADETMQMMIKGNAGDVVNLDDMLPDGTDPGDWATAGTATVAGVTYNVFQHSTLDAQLLIQDGVTANLV</sequence>
<dbReference type="InterPro" id="IPR044016">
    <property type="entry name" value="Big_13"/>
</dbReference>
<protein>
    <recommendedName>
        <fullName evidence="2">Bacterial Ig-like domain-containing protein</fullName>
    </recommendedName>
</protein>
<keyword evidence="4" id="KW-1185">Reference proteome</keyword>
<evidence type="ECO:0000259" key="2">
    <source>
        <dbReference type="Pfam" id="PF19077"/>
    </source>
</evidence>
<accession>A0ABQ5PCY8</accession>
<feature type="region of interest" description="Disordered" evidence="1">
    <location>
        <begin position="168"/>
        <end position="226"/>
    </location>
</feature>
<dbReference type="Proteomes" id="UP001145022">
    <property type="component" value="Unassembled WGS sequence"/>
</dbReference>
<dbReference type="RefSeq" id="WP_281891529.1">
    <property type="nucleotide sequence ID" value="NZ_BSCQ01000003.1"/>
</dbReference>
<feature type="domain" description="Bacterial Ig-like" evidence="2">
    <location>
        <begin position="417"/>
        <end position="499"/>
    </location>
</feature>
<evidence type="ECO:0000313" key="4">
    <source>
        <dbReference type="Proteomes" id="UP001145022"/>
    </source>
</evidence>
<gene>
    <name evidence="3" type="ORF">RS3R1_04750</name>
</gene>
<dbReference type="NCBIfam" id="NF033510">
    <property type="entry name" value="Ca_tandemer"/>
    <property type="match status" value="3"/>
</dbReference>
<feature type="domain" description="Bacterial Ig-like" evidence="2">
    <location>
        <begin position="195"/>
        <end position="285"/>
    </location>
</feature>
<comment type="caution">
    <text evidence="3">The sequence shown here is derived from an EMBL/GenBank/DDBJ whole genome shotgun (WGS) entry which is preliminary data.</text>
</comment>
<evidence type="ECO:0000313" key="3">
    <source>
        <dbReference type="EMBL" id="GLH41388.1"/>
    </source>
</evidence>
<dbReference type="Gene3D" id="2.60.40.10">
    <property type="entry name" value="Immunoglobulins"/>
    <property type="match status" value="4"/>
</dbReference>
<dbReference type="InterPro" id="IPR013783">
    <property type="entry name" value="Ig-like_fold"/>
</dbReference>
<reference evidence="3" key="1">
    <citation type="journal article" date="2021" name="Sci. Rep.">
        <title>An efficient direct screening system for microorganisms that activate plant immune responses based on plant-microbe interactions using cultured plant cells.</title>
        <authorList>
            <person name="Kurokawa M."/>
            <person name="Nakano M."/>
            <person name="Kitahata N."/>
            <person name="Kuchitsu K."/>
            <person name="Furuya T."/>
        </authorList>
    </citation>
    <scope>NUCLEOTIDE SEQUENCE</scope>
    <source>
        <strain evidence="3">RS3R-1</strain>
    </source>
</reference>
<reference evidence="3" key="2">
    <citation type="submission" date="2022-11" db="EMBL/GenBank/DDBJ databases">
        <title>Draft genome sequencing of Pseudomonas atacamensis RS3R1.</title>
        <authorList>
            <person name="Furuya T."/>
            <person name="Kaneko H."/>
        </authorList>
    </citation>
    <scope>NUCLEOTIDE SEQUENCE</scope>
    <source>
        <strain evidence="3">RS3R-1</strain>
    </source>
</reference>
<proteinExistence type="predicted"/>
<feature type="domain" description="Bacterial Ig-like" evidence="2">
    <location>
        <begin position="308"/>
        <end position="388"/>
    </location>
</feature>